<evidence type="ECO:0000256" key="1">
    <source>
        <dbReference type="SAM" id="MobiDB-lite"/>
    </source>
</evidence>
<protein>
    <submittedName>
        <fullName evidence="2">Uncharacterized protein</fullName>
    </submittedName>
</protein>
<feature type="region of interest" description="Disordered" evidence="1">
    <location>
        <begin position="35"/>
        <end position="77"/>
    </location>
</feature>
<organism evidence="2 3">
    <name type="scientific">Geodermatophilus africanus</name>
    <dbReference type="NCBI Taxonomy" id="1137993"/>
    <lineage>
        <taxon>Bacteria</taxon>
        <taxon>Bacillati</taxon>
        <taxon>Actinomycetota</taxon>
        <taxon>Actinomycetes</taxon>
        <taxon>Geodermatophilales</taxon>
        <taxon>Geodermatophilaceae</taxon>
        <taxon>Geodermatophilus</taxon>
    </lineage>
</organism>
<evidence type="ECO:0000313" key="3">
    <source>
        <dbReference type="Proteomes" id="UP000198921"/>
    </source>
</evidence>
<feature type="compositionally biased region" description="Basic and acidic residues" evidence="1">
    <location>
        <begin position="64"/>
        <end position="77"/>
    </location>
</feature>
<keyword evidence="3" id="KW-1185">Reference proteome</keyword>
<dbReference type="EMBL" id="FNOT01000001">
    <property type="protein sequence ID" value="SDX30231.1"/>
    <property type="molecule type" value="Genomic_DNA"/>
</dbReference>
<feature type="region of interest" description="Disordered" evidence="1">
    <location>
        <begin position="1"/>
        <end position="23"/>
    </location>
</feature>
<dbReference type="Proteomes" id="UP000198921">
    <property type="component" value="Unassembled WGS sequence"/>
</dbReference>
<reference evidence="3" key="1">
    <citation type="submission" date="2016-10" db="EMBL/GenBank/DDBJ databases">
        <authorList>
            <person name="Varghese N."/>
            <person name="Submissions S."/>
        </authorList>
    </citation>
    <scope>NUCLEOTIDE SEQUENCE [LARGE SCALE GENOMIC DNA]</scope>
    <source>
        <strain evidence="3">DSM 45422</strain>
    </source>
</reference>
<name>A0A1H3ALB7_9ACTN</name>
<feature type="compositionally biased region" description="Basic residues" evidence="1">
    <location>
        <begin position="1"/>
        <end position="13"/>
    </location>
</feature>
<proteinExistence type="predicted"/>
<sequence>MRHAAASPPRHRGVTAGRGTSSAVVTADRELTAGLPACTPRSAGISGGTRRLWGRSTDPVRPAARRDPTPSRGLDRP</sequence>
<accession>A0A1H3ALB7</accession>
<evidence type="ECO:0000313" key="2">
    <source>
        <dbReference type="EMBL" id="SDX30231.1"/>
    </source>
</evidence>
<gene>
    <name evidence="2" type="ORF">SAMN05660209_00089</name>
</gene>
<dbReference type="STRING" id="1137993.SAMN05660209_00089"/>
<dbReference type="AlphaFoldDB" id="A0A1H3ALB7"/>